<protein>
    <submittedName>
        <fullName evidence="6">TetR family transcriptional regulator</fullName>
    </submittedName>
</protein>
<dbReference type="PANTHER" id="PTHR47506">
    <property type="entry name" value="TRANSCRIPTIONAL REGULATORY PROTEIN"/>
    <property type="match status" value="1"/>
</dbReference>
<proteinExistence type="predicted"/>
<evidence type="ECO:0000256" key="1">
    <source>
        <dbReference type="ARBA" id="ARBA00023015"/>
    </source>
</evidence>
<accession>A0A366F3N6</accession>
<dbReference type="OrthoDB" id="3218408at2"/>
<keyword evidence="1" id="KW-0805">Transcription regulation</keyword>
<dbReference type="AlphaFoldDB" id="A0A366F3N6"/>
<dbReference type="SUPFAM" id="SSF46689">
    <property type="entry name" value="Homeodomain-like"/>
    <property type="match status" value="1"/>
</dbReference>
<keyword evidence="3" id="KW-0804">Transcription</keyword>
<evidence type="ECO:0000313" key="6">
    <source>
        <dbReference type="EMBL" id="RBP09217.1"/>
    </source>
</evidence>
<sequence length="220" mass="24319">MTALAAAPGGGARATTREDWLDVALALLARRGAGAVSVLTLSERLGVSRSSFYWHFRSREGLFDALLERWDARNTRSIVRQAEAEAATITESVCNVFRCWVNPALFSPRLDVAVRAWARASDTARARLDAADRERTAAIEAMFARHGFAPDDAMVRARVLYTMQIGYYALDMREPIAARLALAPRYLETFTGVKPRDQEVAALRAYALAHAAVQDFEDPS</sequence>
<dbReference type="PRINTS" id="PR00455">
    <property type="entry name" value="HTHTETR"/>
</dbReference>
<dbReference type="InterPro" id="IPR009057">
    <property type="entry name" value="Homeodomain-like_sf"/>
</dbReference>
<feature type="DNA-binding region" description="H-T-H motif" evidence="4">
    <location>
        <begin position="37"/>
        <end position="56"/>
    </location>
</feature>
<evidence type="ECO:0000256" key="3">
    <source>
        <dbReference type="ARBA" id="ARBA00023163"/>
    </source>
</evidence>
<name>A0A366F3N6_9HYPH</name>
<comment type="caution">
    <text evidence="6">The sequence shown here is derived from an EMBL/GenBank/DDBJ whole genome shotgun (WGS) entry which is preliminary data.</text>
</comment>
<dbReference type="EMBL" id="QNRK01000022">
    <property type="protein sequence ID" value="RBP09217.1"/>
    <property type="molecule type" value="Genomic_DNA"/>
</dbReference>
<dbReference type="GO" id="GO:0003677">
    <property type="term" value="F:DNA binding"/>
    <property type="evidence" value="ECO:0007669"/>
    <property type="project" value="UniProtKB-UniRule"/>
</dbReference>
<dbReference type="Pfam" id="PF00440">
    <property type="entry name" value="TetR_N"/>
    <property type="match status" value="1"/>
</dbReference>
<evidence type="ECO:0000256" key="4">
    <source>
        <dbReference type="PROSITE-ProRule" id="PRU00335"/>
    </source>
</evidence>
<dbReference type="PROSITE" id="PS50977">
    <property type="entry name" value="HTH_TETR_2"/>
    <property type="match status" value="1"/>
</dbReference>
<dbReference type="Gene3D" id="1.10.357.10">
    <property type="entry name" value="Tetracycline Repressor, domain 2"/>
    <property type="match status" value="1"/>
</dbReference>
<dbReference type="Proteomes" id="UP000253529">
    <property type="component" value="Unassembled WGS sequence"/>
</dbReference>
<dbReference type="InterPro" id="IPR001647">
    <property type="entry name" value="HTH_TetR"/>
</dbReference>
<feature type="domain" description="HTH tetR-type" evidence="5">
    <location>
        <begin position="14"/>
        <end position="74"/>
    </location>
</feature>
<organism evidence="6 7">
    <name type="scientific">Roseiarcus fermentans</name>
    <dbReference type="NCBI Taxonomy" id="1473586"/>
    <lineage>
        <taxon>Bacteria</taxon>
        <taxon>Pseudomonadati</taxon>
        <taxon>Pseudomonadota</taxon>
        <taxon>Alphaproteobacteria</taxon>
        <taxon>Hyphomicrobiales</taxon>
        <taxon>Roseiarcaceae</taxon>
        <taxon>Roseiarcus</taxon>
    </lineage>
</organism>
<dbReference type="PANTHER" id="PTHR47506:SF1">
    <property type="entry name" value="HTH-TYPE TRANSCRIPTIONAL REGULATOR YJDC"/>
    <property type="match status" value="1"/>
</dbReference>
<evidence type="ECO:0000256" key="2">
    <source>
        <dbReference type="ARBA" id="ARBA00023125"/>
    </source>
</evidence>
<keyword evidence="2 4" id="KW-0238">DNA-binding</keyword>
<keyword evidence="7" id="KW-1185">Reference proteome</keyword>
<evidence type="ECO:0000259" key="5">
    <source>
        <dbReference type="PROSITE" id="PS50977"/>
    </source>
</evidence>
<gene>
    <name evidence="6" type="ORF">DFR50_12254</name>
</gene>
<evidence type="ECO:0000313" key="7">
    <source>
        <dbReference type="Proteomes" id="UP000253529"/>
    </source>
</evidence>
<dbReference type="RefSeq" id="WP_113890832.1">
    <property type="nucleotide sequence ID" value="NZ_QNRK01000022.1"/>
</dbReference>
<reference evidence="6 7" key="1">
    <citation type="submission" date="2018-06" db="EMBL/GenBank/DDBJ databases">
        <title>Genomic Encyclopedia of Type Strains, Phase IV (KMG-IV): sequencing the most valuable type-strain genomes for metagenomic binning, comparative biology and taxonomic classification.</title>
        <authorList>
            <person name="Goeker M."/>
        </authorList>
    </citation>
    <scope>NUCLEOTIDE SEQUENCE [LARGE SCALE GENOMIC DNA]</scope>
    <source>
        <strain evidence="6 7">DSM 24875</strain>
    </source>
</reference>